<dbReference type="EMBL" id="GBHO01037506">
    <property type="protein sequence ID" value="JAG06098.1"/>
    <property type="molecule type" value="Transcribed_RNA"/>
</dbReference>
<evidence type="ECO:0000313" key="1">
    <source>
        <dbReference type="EMBL" id="JAG06098.1"/>
    </source>
</evidence>
<protein>
    <submittedName>
        <fullName evidence="1">Thymidylate kinase</fullName>
    </submittedName>
</protein>
<sequence>TSTSTSTNTTATPVRNLKLQLLRQHHSSCSRQGGGCRHNPSKCGLDLSALNENCERLGLRYTTRFDTCENVQRPVLPSGRVNNTCVAGWYVLTTHLLERGKLLQ</sequence>
<reference evidence="1" key="2">
    <citation type="submission" date="2014-07" db="EMBL/GenBank/DDBJ databases">
        <authorList>
            <person name="Hull J."/>
        </authorList>
    </citation>
    <scope>NUCLEOTIDE SEQUENCE</scope>
</reference>
<organism evidence="1">
    <name type="scientific">Lygus hesperus</name>
    <name type="common">Western plant bug</name>
    <dbReference type="NCBI Taxonomy" id="30085"/>
    <lineage>
        <taxon>Eukaryota</taxon>
        <taxon>Metazoa</taxon>
        <taxon>Ecdysozoa</taxon>
        <taxon>Arthropoda</taxon>
        <taxon>Hexapoda</taxon>
        <taxon>Insecta</taxon>
        <taxon>Pterygota</taxon>
        <taxon>Neoptera</taxon>
        <taxon>Paraneoptera</taxon>
        <taxon>Hemiptera</taxon>
        <taxon>Heteroptera</taxon>
        <taxon>Panheteroptera</taxon>
        <taxon>Cimicomorpha</taxon>
        <taxon>Miridae</taxon>
        <taxon>Mirini</taxon>
        <taxon>Lygus</taxon>
    </lineage>
</organism>
<keyword evidence="1" id="KW-0808">Transferase</keyword>
<reference evidence="1" key="1">
    <citation type="journal article" date="2014" name="PLoS ONE">
        <title>Transcriptome-Based Identification of ABC Transporters in the Western Tarnished Plant Bug Lygus hesperus.</title>
        <authorList>
            <person name="Hull J.J."/>
            <person name="Chaney K."/>
            <person name="Geib S.M."/>
            <person name="Fabrick J.A."/>
            <person name="Brent C.S."/>
            <person name="Walsh D."/>
            <person name="Lavine L.C."/>
        </authorList>
    </citation>
    <scope>NUCLEOTIDE SEQUENCE</scope>
</reference>
<proteinExistence type="predicted"/>
<dbReference type="AlphaFoldDB" id="A0A0A9WI00"/>
<keyword evidence="1" id="KW-0418">Kinase</keyword>
<feature type="non-terminal residue" evidence="1">
    <location>
        <position position="1"/>
    </location>
</feature>
<accession>A0A0A9WI00</accession>
<name>A0A0A9WI00_LYGHE</name>
<gene>
    <name evidence="1" type="primary">tmk_7</name>
    <name evidence="1" type="ORF">CM83_8637</name>
</gene>
<dbReference type="GO" id="GO:0016301">
    <property type="term" value="F:kinase activity"/>
    <property type="evidence" value="ECO:0007669"/>
    <property type="project" value="UniProtKB-KW"/>
</dbReference>